<proteinExistence type="predicted"/>
<dbReference type="Proteomes" id="UP001150581">
    <property type="component" value="Unassembled WGS sequence"/>
</dbReference>
<evidence type="ECO:0000313" key="2">
    <source>
        <dbReference type="Proteomes" id="UP001150581"/>
    </source>
</evidence>
<evidence type="ECO:0000313" key="1">
    <source>
        <dbReference type="EMBL" id="KAJ1898834.1"/>
    </source>
</evidence>
<comment type="caution">
    <text evidence="1">The sequence shown here is derived from an EMBL/GenBank/DDBJ whole genome shotgun (WGS) entry which is preliminary data.</text>
</comment>
<name>A0ACC1IQB3_9FUNG</name>
<protein>
    <submittedName>
        <fullName evidence="1">Uncharacterized protein</fullName>
    </submittedName>
</protein>
<organism evidence="1 2">
    <name type="scientific">Kickxella alabastrina</name>
    <dbReference type="NCBI Taxonomy" id="61397"/>
    <lineage>
        <taxon>Eukaryota</taxon>
        <taxon>Fungi</taxon>
        <taxon>Fungi incertae sedis</taxon>
        <taxon>Zoopagomycota</taxon>
        <taxon>Kickxellomycotina</taxon>
        <taxon>Kickxellomycetes</taxon>
        <taxon>Kickxellales</taxon>
        <taxon>Kickxellaceae</taxon>
        <taxon>Kickxella</taxon>
    </lineage>
</organism>
<keyword evidence="2" id="KW-1185">Reference proteome</keyword>
<accession>A0ACC1IQB3</accession>
<sequence>MKIKNALIQSLLLGFTAYSPVYAAVDWKSQCTRTAITKEWSNFRSELGDSLDYVAEKFSDETRGKLEALLGPDLDIPEVLDFNILFKIFDITGPEYLEVYLASIIEYYEIDNPCTIPGSPVITPNPDENDGTPEITPVPTPVPEITPVPTPVPEITPVPTPNPEESDDYTNSSTESSTDNSTESSTDSTTESSTESSTDSTTESSTESSTDNSTESSTESSTDSTTESSTESSTDNSTESSTESSTDSTTESSTESSTESATKTTETTETNGYTTSSAPVVNKCTNPVTITYIRPRVLPTFV</sequence>
<reference evidence="1" key="1">
    <citation type="submission" date="2022-07" db="EMBL/GenBank/DDBJ databases">
        <title>Phylogenomic reconstructions and comparative analyses of Kickxellomycotina fungi.</title>
        <authorList>
            <person name="Reynolds N.K."/>
            <person name="Stajich J.E."/>
            <person name="Barry K."/>
            <person name="Grigoriev I.V."/>
            <person name="Crous P."/>
            <person name="Smith M.E."/>
        </authorList>
    </citation>
    <scope>NUCLEOTIDE SEQUENCE</scope>
    <source>
        <strain evidence="1">Benny 63K</strain>
    </source>
</reference>
<gene>
    <name evidence="1" type="ORF">LPJ66_002497</name>
</gene>
<dbReference type="EMBL" id="JANBPG010000205">
    <property type="protein sequence ID" value="KAJ1898834.1"/>
    <property type="molecule type" value="Genomic_DNA"/>
</dbReference>